<accession>A0A430S9U4</accession>
<evidence type="ECO:0000313" key="2">
    <source>
        <dbReference type="EMBL" id="RTH32646.1"/>
    </source>
</evidence>
<dbReference type="EMBL" id="PELZ01000438">
    <property type="protein sequence ID" value="RTH32645.1"/>
    <property type="molecule type" value="Genomic_DNA"/>
</dbReference>
<dbReference type="AlphaFoldDB" id="A0A430S9U4"/>
<name>A0A430S9U4_THESC</name>
<organism evidence="1 3">
    <name type="scientific">Thermus scotoductus</name>
    <dbReference type="NCBI Taxonomy" id="37636"/>
    <lineage>
        <taxon>Bacteria</taxon>
        <taxon>Thermotogati</taxon>
        <taxon>Deinococcota</taxon>
        <taxon>Deinococci</taxon>
        <taxon>Thermales</taxon>
        <taxon>Thermaceae</taxon>
        <taxon>Thermus</taxon>
    </lineage>
</organism>
<reference evidence="1 3" key="1">
    <citation type="journal article" date="2019" name="Extremophiles">
        <title>Biogeography of thermophiles and predominance of Thermus scotoductus in domestic water heaters.</title>
        <authorList>
            <person name="Wilpiszeski R.L."/>
            <person name="Zhang Z."/>
            <person name="House C.H."/>
        </authorList>
    </citation>
    <scope>NUCLEOTIDE SEQUENCE [LARGE SCALE GENOMIC DNA]</scope>
    <source>
        <strain evidence="1 3">24_S24</strain>
    </source>
</reference>
<evidence type="ECO:0000313" key="1">
    <source>
        <dbReference type="EMBL" id="RTH32645.1"/>
    </source>
</evidence>
<proteinExistence type="predicted"/>
<dbReference type="EMBL" id="PELZ01000438">
    <property type="protein sequence ID" value="RTH32646.1"/>
    <property type="molecule type" value="Genomic_DNA"/>
</dbReference>
<gene>
    <name evidence="1" type="ORF">CSW37_11310</name>
    <name evidence="2" type="ORF">CSW37_11335</name>
</gene>
<dbReference type="Proteomes" id="UP000288051">
    <property type="component" value="Unassembled WGS sequence"/>
</dbReference>
<protein>
    <submittedName>
        <fullName evidence="1">Uncharacterized protein</fullName>
    </submittedName>
</protein>
<evidence type="ECO:0000313" key="3">
    <source>
        <dbReference type="Proteomes" id="UP000288051"/>
    </source>
</evidence>
<sequence>MEEIALGLARGFRDPGSTRFYAWVIWHAFRAHIYGYRPDAMDIVLWAIRRVSEGLATGSVRRPGALLVRLLKEQGLMDLFRQAPQWRVA</sequence>
<comment type="caution">
    <text evidence="1">The sequence shown here is derived from an EMBL/GenBank/DDBJ whole genome shotgun (WGS) entry which is preliminary data.</text>
</comment>